<proteinExistence type="predicted"/>
<protein>
    <submittedName>
        <fullName evidence="1">Uncharacterized protein</fullName>
    </submittedName>
</protein>
<name>A0A645IZX8_9ZZZZ</name>
<dbReference type="EMBL" id="VSSQ01126727">
    <property type="protein sequence ID" value="MPN56422.1"/>
    <property type="molecule type" value="Genomic_DNA"/>
</dbReference>
<evidence type="ECO:0000313" key="1">
    <source>
        <dbReference type="EMBL" id="MPN56422.1"/>
    </source>
</evidence>
<dbReference type="AlphaFoldDB" id="A0A645IZX8"/>
<reference evidence="1" key="1">
    <citation type="submission" date="2019-08" db="EMBL/GenBank/DDBJ databases">
        <authorList>
            <person name="Kucharzyk K."/>
            <person name="Murdoch R.W."/>
            <person name="Higgins S."/>
            <person name="Loffler F."/>
        </authorList>
    </citation>
    <scope>NUCLEOTIDE SEQUENCE</scope>
</reference>
<organism evidence="1">
    <name type="scientific">bioreactor metagenome</name>
    <dbReference type="NCBI Taxonomy" id="1076179"/>
    <lineage>
        <taxon>unclassified sequences</taxon>
        <taxon>metagenomes</taxon>
        <taxon>ecological metagenomes</taxon>
    </lineage>
</organism>
<sequence>MMLEMSPDFSLGVLSPAFRGCENDFARQEFAAAGCSFLKEGLCELHGTGHMPLECRFCHHTRTGLGQKCHYEIERDWNTPEGKTLVDLWCKNNRLLHRYGLQQG</sequence>
<accession>A0A645IZX8</accession>
<gene>
    <name evidence="1" type="ORF">SDC9_204110</name>
</gene>
<comment type="caution">
    <text evidence="1">The sequence shown here is derived from an EMBL/GenBank/DDBJ whole genome shotgun (WGS) entry which is preliminary data.</text>
</comment>